<dbReference type="RefSeq" id="WP_187711849.1">
    <property type="nucleotide sequence ID" value="NZ_CP060820.1"/>
</dbReference>
<dbReference type="AlphaFoldDB" id="A0A7H0FWJ2"/>
<accession>A0A7H0FWJ2</accession>
<keyword evidence="1" id="KW-0732">Signal</keyword>
<reference evidence="2 3" key="1">
    <citation type="submission" date="2020-08" db="EMBL/GenBank/DDBJ databases">
        <title>Lysobacter sp. II4 sp. nov., isolated from soil.</title>
        <authorList>
            <person name="Woo C.Y."/>
            <person name="Kim J."/>
        </authorList>
    </citation>
    <scope>NUCLEOTIDE SEQUENCE [LARGE SCALE GENOMIC DNA]</scope>
    <source>
        <strain evidence="2 3">II4</strain>
    </source>
</reference>
<dbReference type="Proteomes" id="UP000516018">
    <property type="component" value="Chromosome"/>
</dbReference>
<evidence type="ECO:0000313" key="2">
    <source>
        <dbReference type="EMBL" id="QNP40408.1"/>
    </source>
</evidence>
<organism evidence="2 3">
    <name type="scientific">Agrilutibacter terrestris</name>
    <dbReference type="NCBI Taxonomy" id="2865112"/>
    <lineage>
        <taxon>Bacteria</taxon>
        <taxon>Pseudomonadati</taxon>
        <taxon>Pseudomonadota</taxon>
        <taxon>Gammaproteobacteria</taxon>
        <taxon>Lysobacterales</taxon>
        <taxon>Lysobacteraceae</taxon>
        <taxon>Agrilutibacter</taxon>
    </lineage>
</organism>
<protein>
    <submittedName>
        <fullName evidence="2">Uncharacterized protein</fullName>
    </submittedName>
</protein>
<gene>
    <name evidence="2" type="ORF">H8B22_13150</name>
</gene>
<dbReference type="KEGG" id="lsx:H8B22_13150"/>
<proteinExistence type="predicted"/>
<feature type="chain" id="PRO_5028824675" evidence="1">
    <location>
        <begin position="24"/>
        <end position="491"/>
    </location>
</feature>
<name>A0A7H0FWJ2_9GAMM</name>
<evidence type="ECO:0000313" key="3">
    <source>
        <dbReference type="Proteomes" id="UP000516018"/>
    </source>
</evidence>
<sequence length="491" mass="52760">MTLRISRQALALAALIAPLTAFAQWSKTADANLVIGDGPLEQVQPKLAATADGGYYSVWFDNANGGYDVRLQRLDVKGRPQWGHNGRLVADRGLAYTTDYGIDVDADGNALLAFHDISQVDGKFHIIVSKVAPDGTPLWGNESGLVRLPDGGDYGALSPRIVATADGGAVVAWTVNYNINGQGRVVLQRLDANGALLWGEQNIQVPQVAGTSFIMADLHASEDGGFIVSWNAQLGRFINQFWTQKYDANGQPVWGATPVKLWDDNASGAIPNGSFARFVTDGNGGAVYCWDYTFGVSSRRVRVQHINADGGERFPHNGLPVSTDNVNNRGECSVSYDAGNDDTYVLWRERTPGSAFSQSGIYAQRFDGQGNRQWSDTGNVLLPLDPIAKSEVTMVPMGDGFVAAWALESYPLPMPIQATYITRDGNYGWSRGIVSIKTGPTGISKLSGTASRDGYAAFAWNSHSSFTDSDVAIQNIGRDGVLGKKESGAVK</sequence>
<keyword evidence="3" id="KW-1185">Reference proteome</keyword>
<feature type="signal peptide" evidence="1">
    <location>
        <begin position="1"/>
        <end position="23"/>
    </location>
</feature>
<evidence type="ECO:0000256" key="1">
    <source>
        <dbReference type="SAM" id="SignalP"/>
    </source>
</evidence>
<dbReference type="EMBL" id="CP060820">
    <property type="protein sequence ID" value="QNP40408.1"/>
    <property type="molecule type" value="Genomic_DNA"/>
</dbReference>